<dbReference type="PROSITE" id="PS50082">
    <property type="entry name" value="WD_REPEATS_2"/>
    <property type="match status" value="1"/>
</dbReference>
<keyword evidence="2" id="KW-0677">Repeat</keyword>
<dbReference type="EMBL" id="KZ857393">
    <property type="protein sequence ID" value="RDX51813.1"/>
    <property type="molecule type" value="Genomic_DNA"/>
</dbReference>
<dbReference type="STRING" id="139420.A0A371DH36"/>
<accession>A0A371DH36</accession>
<sequence>MSGSLFSASAYIQLHTLVGHSDTINSLSFSKDGTHLASGGDDQSVIIWNTLKGQLLYRVMFEDAVDCVLWHPVHPETIIAGLVSGYMFQVDGFSLLHHHKYDIRVGVRTTIYCLDYDVSTGCLAIGMGEEVHLTREVKRNNYDGDLVLPRPSEPERMNEGGDTRLRAISVKFYTDGTQLVVSYMAHGVICWDISAPEPSQLWRIAMPKESPHIGGSALSPDYRHIALYNAVDGVDLYVAGQGVKQEARIKYLLDKPPQSKHQLQVQFIHAGQALVCGTTTGTVRLWETGSGEILQELAHGGKYSLNLCYCPFLWRHSYIAAGTVDKGQRTYIKVWRAKISE</sequence>
<dbReference type="SMART" id="SM00320">
    <property type="entry name" value="WD40"/>
    <property type="match status" value="5"/>
</dbReference>
<dbReference type="Proteomes" id="UP000256964">
    <property type="component" value="Unassembled WGS sequence"/>
</dbReference>
<evidence type="ECO:0000256" key="2">
    <source>
        <dbReference type="ARBA" id="ARBA00022737"/>
    </source>
</evidence>
<dbReference type="InterPro" id="IPR036322">
    <property type="entry name" value="WD40_repeat_dom_sf"/>
</dbReference>
<dbReference type="Gene3D" id="2.130.10.10">
    <property type="entry name" value="YVTN repeat-like/Quinoprotein amine dehydrogenase"/>
    <property type="match status" value="2"/>
</dbReference>
<dbReference type="PANTHER" id="PTHR22847">
    <property type="entry name" value="WD40 REPEAT PROTEIN"/>
    <property type="match status" value="1"/>
</dbReference>
<dbReference type="PANTHER" id="PTHR22847:SF637">
    <property type="entry name" value="WD REPEAT DOMAIN 5B"/>
    <property type="match status" value="1"/>
</dbReference>
<dbReference type="GO" id="GO:1990234">
    <property type="term" value="C:transferase complex"/>
    <property type="evidence" value="ECO:0007669"/>
    <property type="project" value="UniProtKB-ARBA"/>
</dbReference>
<dbReference type="OrthoDB" id="2627610at2759"/>
<dbReference type="SUPFAM" id="SSF50978">
    <property type="entry name" value="WD40 repeat-like"/>
    <property type="match status" value="1"/>
</dbReference>
<dbReference type="InterPro" id="IPR001680">
    <property type="entry name" value="WD40_rpt"/>
</dbReference>
<name>A0A371DH36_9APHY</name>
<keyword evidence="5" id="KW-1185">Reference proteome</keyword>
<dbReference type="Pfam" id="PF00400">
    <property type="entry name" value="WD40"/>
    <property type="match status" value="1"/>
</dbReference>
<evidence type="ECO:0000256" key="1">
    <source>
        <dbReference type="ARBA" id="ARBA00022574"/>
    </source>
</evidence>
<dbReference type="InterPro" id="IPR015943">
    <property type="entry name" value="WD40/YVTN_repeat-like_dom_sf"/>
</dbReference>
<gene>
    <name evidence="4" type="ORF">OH76DRAFT_1346413</name>
</gene>
<evidence type="ECO:0000256" key="3">
    <source>
        <dbReference type="PROSITE-ProRule" id="PRU00221"/>
    </source>
</evidence>
<keyword evidence="1 3" id="KW-0853">WD repeat</keyword>
<dbReference type="AlphaFoldDB" id="A0A371DH36"/>
<organism evidence="4 5">
    <name type="scientific">Lentinus brumalis</name>
    <dbReference type="NCBI Taxonomy" id="2498619"/>
    <lineage>
        <taxon>Eukaryota</taxon>
        <taxon>Fungi</taxon>
        <taxon>Dikarya</taxon>
        <taxon>Basidiomycota</taxon>
        <taxon>Agaricomycotina</taxon>
        <taxon>Agaricomycetes</taxon>
        <taxon>Polyporales</taxon>
        <taxon>Polyporaceae</taxon>
        <taxon>Lentinus</taxon>
    </lineage>
</organism>
<evidence type="ECO:0000313" key="4">
    <source>
        <dbReference type="EMBL" id="RDX51813.1"/>
    </source>
</evidence>
<feature type="repeat" description="WD" evidence="3">
    <location>
        <begin position="17"/>
        <end position="58"/>
    </location>
</feature>
<proteinExistence type="predicted"/>
<evidence type="ECO:0000313" key="5">
    <source>
        <dbReference type="Proteomes" id="UP000256964"/>
    </source>
</evidence>
<dbReference type="PROSITE" id="PS50294">
    <property type="entry name" value="WD_REPEATS_REGION"/>
    <property type="match status" value="1"/>
</dbReference>
<protein>
    <submittedName>
        <fullName evidence="4">WD40 repeat-like protein</fullName>
    </submittedName>
</protein>
<reference evidence="4 5" key="1">
    <citation type="journal article" date="2018" name="Biotechnol. Biofuels">
        <title>Integrative visual omics of the white-rot fungus Polyporus brumalis exposes the biotechnological potential of its oxidative enzymes for delignifying raw plant biomass.</title>
        <authorList>
            <person name="Miyauchi S."/>
            <person name="Rancon A."/>
            <person name="Drula E."/>
            <person name="Hage H."/>
            <person name="Chaduli D."/>
            <person name="Favel A."/>
            <person name="Grisel S."/>
            <person name="Henrissat B."/>
            <person name="Herpoel-Gimbert I."/>
            <person name="Ruiz-Duenas F.J."/>
            <person name="Chevret D."/>
            <person name="Hainaut M."/>
            <person name="Lin J."/>
            <person name="Wang M."/>
            <person name="Pangilinan J."/>
            <person name="Lipzen A."/>
            <person name="Lesage-Meessen L."/>
            <person name="Navarro D."/>
            <person name="Riley R."/>
            <person name="Grigoriev I.V."/>
            <person name="Zhou S."/>
            <person name="Raouche S."/>
            <person name="Rosso M.N."/>
        </authorList>
    </citation>
    <scope>NUCLEOTIDE SEQUENCE [LARGE SCALE GENOMIC DNA]</scope>
    <source>
        <strain evidence="4 5">BRFM 1820</strain>
    </source>
</reference>